<dbReference type="InterPro" id="IPR011042">
    <property type="entry name" value="6-blade_b-propeller_TolB-like"/>
</dbReference>
<comment type="similarity">
    <text evidence="2">Belongs to the major royal jelly protein family.</text>
</comment>
<dbReference type="EMBL" id="VTPC01091287">
    <property type="protein sequence ID" value="KAF2878791.1"/>
    <property type="molecule type" value="Genomic_DNA"/>
</dbReference>
<dbReference type="GO" id="GO:0005576">
    <property type="term" value="C:extracellular region"/>
    <property type="evidence" value="ECO:0007669"/>
    <property type="project" value="UniProtKB-SubCell"/>
</dbReference>
<keyword evidence="4 5" id="KW-0732">Signal</keyword>
<organism evidence="6 7">
    <name type="scientific">Ignelater luminosus</name>
    <name type="common">Cucubano</name>
    <name type="synonym">Pyrophorus luminosus</name>
    <dbReference type="NCBI Taxonomy" id="2038154"/>
    <lineage>
        <taxon>Eukaryota</taxon>
        <taxon>Metazoa</taxon>
        <taxon>Ecdysozoa</taxon>
        <taxon>Arthropoda</taxon>
        <taxon>Hexapoda</taxon>
        <taxon>Insecta</taxon>
        <taxon>Pterygota</taxon>
        <taxon>Neoptera</taxon>
        <taxon>Endopterygota</taxon>
        <taxon>Coleoptera</taxon>
        <taxon>Polyphaga</taxon>
        <taxon>Elateriformia</taxon>
        <taxon>Elateroidea</taxon>
        <taxon>Elateridae</taxon>
        <taxon>Agrypninae</taxon>
        <taxon>Pyrophorini</taxon>
        <taxon>Ignelater</taxon>
    </lineage>
</organism>
<evidence type="ECO:0000256" key="3">
    <source>
        <dbReference type="ARBA" id="ARBA00022525"/>
    </source>
</evidence>
<evidence type="ECO:0000313" key="6">
    <source>
        <dbReference type="EMBL" id="KAF2878791.1"/>
    </source>
</evidence>
<dbReference type="PANTHER" id="PTHR10009">
    <property type="entry name" value="PROTEIN YELLOW-RELATED"/>
    <property type="match status" value="1"/>
</dbReference>
<keyword evidence="3" id="KW-0964">Secreted</keyword>
<comment type="caution">
    <text evidence="6">The sequence shown here is derived from an EMBL/GenBank/DDBJ whole genome shotgun (WGS) entry which is preliminary data.</text>
</comment>
<dbReference type="Gene3D" id="2.120.10.30">
    <property type="entry name" value="TolB, C-terminal domain"/>
    <property type="match status" value="1"/>
</dbReference>
<gene>
    <name evidence="6" type="ORF">ILUMI_27390</name>
</gene>
<dbReference type="AlphaFoldDB" id="A0A8K0FXT8"/>
<protein>
    <submittedName>
        <fullName evidence="6">Uncharacterized protein</fullName>
    </submittedName>
</protein>
<evidence type="ECO:0000313" key="7">
    <source>
        <dbReference type="Proteomes" id="UP000801492"/>
    </source>
</evidence>
<evidence type="ECO:0000256" key="5">
    <source>
        <dbReference type="SAM" id="SignalP"/>
    </source>
</evidence>
<name>A0A8K0FXT8_IGNLU</name>
<sequence>MTPLILIVLSFLSFTCANDNLRVAFQWKQLDFEYPSEEARQEAIASREFVPENNLPLGLEVYGDRLFITVPRWKSGVPASLTYIKLTGW</sequence>
<feature type="chain" id="PRO_5035456129" evidence="5">
    <location>
        <begin position="18"/>
        <end position="89"/>
    </location>
</feature>
<accession>A0A8K0FXT8</accession>
<proteinExistence type="inferred from homology"/>
<comment type="subcellular location">
    <subcellularLocation>
        <location evidence="1">Secreted</location>
    </subcellularLocation>
</comment>
<dbReference type="PANTHER" id="PTHR10009:SF12">
    <property type="entry name" value="LD43175P"/>
    <property type="match status" value="1"/>
</dbReference>
<evidence type="ECO:0000256" key="2">
    <source>
        <dbReference type="ARBA" id="ARBA00009127"/>
    </source>
</evidence>
<dbReference type="InterPro" id="IPR017996">
    <property type="entry name" value="MRJP/yellow-related"/>
</dbReference>
<reference evidence="6" key="1">
    <citation type="submission" date="2019-08" db="EMBL/GenBank/DDBJ databases">
        <title>The genome of the North American firefly Photinus pyralis.</title>
        <authorList>
            <consortium name="Photinus pyralis genome working group"/>
            <person name="Fallon T.R."/>
            <person name="Sander Lower S.E."/>
            <person name="Weng J.-K."/>
        </authorList>
    </citation>
    <scope>NUCLEOTIDE SEQUENCE</scope>
    <source>
        <strain evidence="6">TRF0915ILg1</strain>
        <tissue evidence="6">Whole body</tissue>
    </source>
</reference>
<keyword evidence="7" id="KW-1185">Reference proteome</keyword>
<evidence type="ECO:0000256" key="1">
    <source>
        <dbReference type="ARBA" id="ARBA00004613"/>
    </source>
</evidence>
<feature type="signal peptide" evidence="5">
    <location>
        <begin position="1"/>
        <end position="17"/>
    </location>
</feature>
<evidence type="ECO:0000256" key="4">
    <source>
        <dbReference type="ARBA" id="ARBA00022729"/>
    </source>
</evidence>
<dbReference type="Proteomes" id="UP000801492">
    <property type="component" value="Unassembled WGS sequence"/>
</dbReference>
<dbReference type="OrthoDB" id="7776143at2759"/>